<dbReference type="Gene3D" id="2.60.40.1220">
    <property type="match status" value="1"/>
</dbReference>
<dbReference type="InterPro" id="IPR014756">
    <property type="entry name" value="Ig_E-set"/>
</dbReference>
<evidence type="ECO:0000313" key="9">
    <source>
        <dbReference type="EMBL" id="GII59131.1"/>
    </source>
</evidence>
<dbReference type="PANTHER" id="PTHR34820:SF4">
    <property type="entry name" value="INNER MEMBRANE PROTEIN YEBZ"/>
    <property type="match status" value="1"/>
</dbReference>
<comment type="subcellular location">
    <subcellularLocation>
        <location evidence="1">Cell envelope</location>
    </subcellularLocation>
</comment>
<keyword evidence="6" id="KW-1133">Transmembrane helix</keyword>
<name>A0A8J4DEV8_9ACTN</name>
<dbReference type="GO" id="GO:0005507">
    <property type="term" value="F:copper ion binding"/>
    <property type="evidence" value="ECO:0007669"/>
    <property type="project" value="InterPro"/>
</dbReference>
<dbReference type="GO" id="GO:0042597">
    <property type="term" value="C:periplasmic space"/>
    <property type="evidence" value="ECO:0007669"/>
    <property type="project" value="InterPro"/>
</dbReference>
<evidence type="ECO:0000256" key="6">
    <source>
        <dbReference type="SAM" id="Phobius"/>
    </source>
</evidence>
<evidence type="ECO:0000259" key="8">
    <source>
        <dbReference type="Pfam" id="PF04234"/>
    </source>
</evidence>
<keyword evidence="6" id="KW-0812">Transmembrane</keyword>
<evidence type="ECO:0000256" key="7">
    <source>
        <dbReference type="SAM" id="SignalP"/>
    </source>
</evidence>
<dbReference type="AlphaFoldDB" id="A0A8J4DEV8"/>
<dbReference type="Proteomes" id="UP000605992">
    <property type="component" value="Unassembled WGS sequence"/>
</dbReference>
<evidence type="ECO:0000256" key="1">
    <source>
        <dbReference type="ARBA" id="ARBA00004196"/>
    </source>
</evidence>
<evidence type="ECO:0000256" key="2">
    <source>
        <dbReference type="ARBA" id="ARBA00022723"/>
    </source>
</evidence>
<sequence length="233" mass="22739">MFEVARPGASGRSPIVRTAVVVLIACAASLFLATPAQAHNVLIGSDPREGASLPATPGKVTLTFDQAVRPDFARIAVTGPDGAQYEQGDVGVSGDSVFIALRPQGPAGAYVVSYRIVSNDGHPVTGTVPFTVGGTAAGTPGAAGPGTAPGSGTHLSANPPGLGTPPPVAPSGGAWVWGLLVATGVLLALATLGLVRHDRRVGLAAGGTASAGAVSPQRTRTANPGTGTTGGGS</sequence>
<keyword evidence="10" id="KW-1185">Reference proteome</keyword>
<feature type="chain" id="PRO_5035177095" description="CopC domain-containing protein" evidence="7">
    <location>
        <begin position="39"/>
        <end position="233"/>
    </location>
</feature>
<keyword evidence="2" id="KW-0479">Metal-binding</keyword>
<protein>
    <recommendedName>
        <fullName evidence="8">CopC domain-containing protein</fullName>
    </recommendedName>
</protein>
<dbReference type="EMBL" id="BOOR01000078">
    <property type="protein sequence ID" value="GII59131.1"/>
    <property type="molecule type" value="Genomic_DNA"/>
</dbReference>
<dbReference type="InterPro" id="IPR032694">
    <property type="entry name" value="CopC/D"/>
</dbReference>
<gene>
    <name evidence="9" type="ORF">Pth03_75200</name>
</gene>
<feature type="transmembrane region" description="Helical" evidence="6">
    <location>
        <begin position="174"/>
        <end position="195"/>
    </location>
</feature>
<keyword evidence="4" id="KW-0186">Copper</keyword>
<feature type="region of interest" description="Disordered" evidence="5">
    <location>
        <begin position="206"/>
        <end position="233"/>
    </location>
</feature>
<organism evidence="9 10">
    <name type="scientific">Planotetraspora thailandica</name>
    <dbReference type="NCBI Taxonomy" id="487172"/>
    <lineage>
        <taxon>Bacteria</taxon>
        <taxon>Bacillati</taxon>
        <taxon>Actinomycetota</taxon>
        <taxon>Actinomycetes</taxon>
        <taxon>Streptosporangiales</taxon>
        <taxon>Streptosporangiaceae</taxon>
        <taxon>Planotetraspora</taxon>
    </lineage>
</organism>
<evidence type="ECO:0000256" key="3">
    <source>
        <dbReference type="ARBA" id="ARBA00022729"/>
    </source>
</evidence>
<evidence type="ECO:0000256" key="4">
    <source>
        <dbReference type="ARBA" id="ARBA00023008"/>
    </source>
</evidence>
<keyword evidence="3 7" id="KW-0732">Signal</keyword>
<dbReference type="RefSeq" id="WP_239119670.1">
    <property type="nucleotide sequence ID" value="NZ_BOOR01000078.1"/>
</dbReference>
<keyword evidence="6" id="KW-0472">Membrane</keyword>
<dbReference type="GO" id="GO:0006825">
    <property type="term" value="P:copper ion transport"/>
    <property type="evidence" value="ECO:0007669"/>
    <property type="project" value="InterPro"/>
</dbReference>
<dbReference type="GO" id="GO:0046688">
    <property type="term" value="P:response to copper ion"/>
    <property type="evidence" value="ECO:0007669"/>
    <property type="project" value="InterPro"/>
</dbReference>
<dbReference type="GO" id="GO:0005886">
    <property type="term" value="C:plasma membrane"/>
    <property type="evidence" value="ECO:0007669"/>
    <property type="project" value="TreeGrafter"/>
</dbReference>
<accession>A0A8J4DEV8</accession>
<dbReference type="SUPFAM" id="SSF81296">
    <property type="entry name" value="E set domains"/>
    <property type="match status" value="1"/>
</dbReference>
<reference evidence="9" key="1">
    <citation type="submission" date="2021-01" db="EMBL/GenBank/DDBJ databases">
        <title>Whole genome shotgun sequence of Planotetraspora thailandica NBRC 104271.</title>
        <authorList>
            <person name="Komaki H."/>
            <person name="Tamura T."/>
        </authorList>
    </citation>
    <scope>NUCLEOTIDE SEQUENCE</scope>
    <source>
        <strain evidence="9">NBRC 104271</strain>
    </source>
</reference>
<dbReference type="PANTHER" id="PTHR34820">
    <property type="entry name" value="INNER MEMBRANE PROTEIN YEBZ"/>
    <property type="match status" value="1"/>
</dbReference>
<proteinExistence type="predicted"/>
<evidence type="ECO:0000256" key="5">
    <source>
        <dbReference type="SAM" id="MobiDB-lite"/>
    </source>
</evidence>
<comment type="caution">
    <text evidence="9">The sequence shown here is derived from an EMBL/GenBank/DDBJ whole genome shotgun (WGS) entry which is preliminary data.</text>
</comment>
<dbReference type="Pfam" id="PF04234">
    <property type="entry name" value="CopC"/>
    <property type="match status" value="1"/>
</dbReference>
<feature type="domain" description="CopC" evidence="8">
    <location>
        <begin position="39"/>
        <end position="132"/>
    </location>
</feature>
<dbReference type="InterPro" id="IPR014755">
    <property type="entry name" value="Cu-Rt/internalin_Ig-like"/>
</dbReference>
<evidence type="ECO:0000313" key="10">
    <source>
        <dbReference type="Proteomes" id="UP000605992"/>
    </source>
</evidence>
<feature type="region of interest" description="Disordered" evidence="5">
    <location>
        <begin position="136"/>
        <end position="166"/>
    </location>
</feature>
<feature type="signal peptide" evidence="7">
    <location>
        <begin position="1"/>
        <end position="38"/>
    </location>
</feature>
<dbReference type="GO" id="GO:0030313">
    <property type="term" value="C:cell envelope"/>
    <property type="evidence" value="ECO:0007669"/>
    <property type="project" value="UniProtKB-SubCell"/>
</dbReference>
<dbReference type="InterPro" id="IPR007348">
    <property type="entry name" value="CopC_dom"/>
</dbReference>